<dbReference type="Proteomes" id="UP000228380">
    <property type="component" value="Chromosome 17"/>
</dbReference>
<name>A0A8B7CT22_PHODC</name>
<feature type="coiled-coil region" evidence="1">
    <location>
        <begin position="101"/>
        <end position="156"/>
    </location>
</feature>
<reference evidence="3" key="1">
    <citation type="journal article" date="2019" name="Nat. Commun.">
        <title>Genome-wide association mapping of date palm fruit traits.</title>
        <authorList>
            <person name="Hazzouri K.M."/>
            <person name="Gros-Balthazard M."/>
            <person name="Flowers J.M."/>
            <person name="Copetti D."/>
            <person name="Lemansour A."/>
            <person name="Lebrun M."/>
            <person name="Masmoudi K."/>
            <person name="Ferrand S."/>
            <person name="Dhar M.I."/>
            <person name="Fresquez Z.A."/>
            <person name="Rosas U."/>
            <person name="Zhang J."/>
            <person name="Talag J."/>
            <person name="Lee S."/>
            <person name="Kudrna D."/>
            <person name="Powell R.F."/>
            <person name="Leitch I.J."/>
            <person name="Krueger R.R."/>
            <person name="Wing R.A."/>
            <person name="Amiri K.M.A."/>
            <person name="Purugganan M.D."/>
        </authorList>
    </citation>
    <scope>NUCLEOTIDE SEQUENCE [LARGE SCALE GENOMIC DNA]</scope>
    <source>
        <strain evidence="3">cv. Khalas</strain>
    </source>
</reference>
<evidence type="ECO:0000256" key="1">
    <source>
        <dbReference type="SAM" id="Coils"/>
    </source>
</evidence>
<keyword evidence="1" id="KW-0175">Coiled coil</keyword>
<organism evidence="3 4">
    <name type="scientific">Phoenix dactylifera</name>
    <name type="common">Date palm</name>
    <dbReference type="NCBI Taxonomy" id="42345"/>
    <lineage>
        <taxon>Eukaryota</taxon>
        <taxon>Viridiplantae</taxon>
        <taxon>Streptophyta</taxon>
        <taxon>Embryophyta</taxon>
        <taxon>Tracheophyta</taxon>
        <taxon>Spermatophyta</taxon>
        <taxon>Magnoliopsida</taxon>
        <taxon>Liliopsida</taxon>
        <taxon>Arecaceae</taxon>
        <taxon>Coryphoideae</taxon>
        <taxon>Phoeniceae</taxon>
        <taxon>Phoenix</taxon>
    </lineage>
</organism>
<feature type="coiled-coil region" evidence="1">
    <location>
        <begin position="38"/>
        <end position="72"/>
    </location>
</feature>
<evidence type="ECO:0000256" key="2">
    <source>
        <dbReference type="SAM" id="MobiDB-lite"/>
    </source>
</evidence>
<proteinExistence type="predicted"/>
<dbReference type="GeneID" id="103718681"/>
<gene>
    <name evidence="4" type="primary">LOC103718681</name>
</gene>
<dbReference type="RefSeq" id="XP_008805826.1">
    <property type="nucleotide sequence ID" value="XM_008807604.1"/>
</dbReference>
<sequence length="277" mass="31136">MQSMSYNAFMDATRCNIVRHVHETEMLMHLVHEYRGEARRRERSFEEAQRRYMAAEAKYLASEEKYQASEAEQRVLQEKIGASDEKIRALTAELDEEKGAHSLARSELRAAEARLVKAEEALAARGQELEGAHGRHLELERELRDLERKASYHEARELEARENAQNAVKLFRESEEFHDLMAEEGVNGLIQGFRDFRNQLRRLLPDFDINLLKPGAGRAEAEAETPVAEAAVADPEVTEVAPEATPVVAEAIVEVSDAEPTTPGTAEAEVAEVEPSM</sequence>
<dbReference type="AlphaFoldDB" id="A0A8B7CT22"/>
<dbReference type="KEGG" id="pda:103718681"/>
<keyword evidence="3" id="KW-1185">Reference proteome</keyword>
<evidence type="ECO:0000313" key="3">
    <source>
        <dbReference type="Proteomes" id="UP000228380"/>
    </source>
</evidence>
<feature type="region of interest" description="Disordered" evidence="2">
    <location>
        <begin position="256"/>
        <end position="277"/>
    </location>
</feature>
<evidence type="ECO:0000313" key="4">
    <source>
        <dbReference type="RefSeq" id="XP_008805826.1"/>
    </source>
</evidence>
<reference evidence="4" key="2">
    <citation type="submission" date="2025-08" db="UniProtKB">
        <authorList>
            <consortium name="RefSeq"/>
        </authorList>
    </citation>
    <scope>IDENTIFICATION</scope>
    <source>
        <tissue evidence="4">Young leaves</tissue>
    </source>
</reference>
<accession>A0A8B7CT22</accession>
<protein>
    <submittedName>
        <fullName evidence="4">Uncharacterized protein LOC103718681</fullName>
    </submittedName>
</protein>